<dbReference type="Proteomes" id="UP000028524">
    <property type="component" value="Unassembled WGS sequence"/>
</dbReference>
<feature type="domain" description="LysM" evidence="7">
    <location>
        <begin position="203"/>
        <end position="250"/>
    </location>
</feature>
<feature type="chain" id="PRO_5001779919" description="LysM domain-containing protein" evidence="6">
    <location>
        <begin position="20"/>
        <end position="450"/>
    </location>
</feature>
<dbReference type="PANTHER" id="PTHR34997">
    <property type="entry name" value="AM15"/>
    <property type="match status" value="1"/>
</dbReference>
<feature type="region of interest" description="Disordered" evidence="5">
    <location>
        <begin position="103"/>
        <end position="127"/>
    </location>
</feature>
<sequence>MGHFTLVFLLAALATSVLAEPVPQPWKPIETATPIECRQEALDDCNFFEAPASPQEDYAYFAARWGISVQDFINWNPSVGADCTGIVIGQEYCAERSWGIPDETTTTIPSTRTTTVPTGSPRPNPTQPGLIKLYGTFTLVQFRTWNPAVGGECRSLWAETYYCVGIPGTPVPRPSTTTRTTATTTGVIRPSPTQAGLIESCVAFYMAVSGDTCDSIVVGYGTFTLVQFRTWNPAVGSECRSLWAETYYCVGIPGTPTTSIRPTTTSTRPTSTTTRGNGIATPSSTQPNIVKNCNRFYLVQPDETCQQIAARNGITLQRFKTWNPSANTYACVSIIGYVPPLTTACGSAGKTRGDNQPSALNNAVSWCDGNAGTDGSGAYAIGQTKVGCYNAPYGVNRVQFTARNDWGIRTSLSVVNCERTIRAAINNCMRGGTGTFESWYFTAVVVDGRC</sequence>
<protein>
    <recommendedName>
        <fullName evidence="7">LysM domain-containing protein</fullName>
    </recommendedName>
</protein>
<comment type="similarity">
    <text evidence="4">Belongs to the secreted LysM effector family.</text>
</comment>
<keyword evidence="9" id="KW-1185">Reference proteome</keyword>
<dbReference type="Gene3D" id="3.10.350.10">
    <property type="entry name" value="LysM domain"/>
    <property type="match status" value="4"/>
</dbReference>
<evidence type="ECO:0000256" key="1">
    <source>
        <dbReference type="ARBA" id="ARBA00022669"/>
    </source>
</evidence>
<reference evidence="8 9" key="1">
    <citation type="journal article" date="2014" name="BMC Genomics">
        <title>Comparative genome sequencing reveals chemotype-specific gene clusters in the toxigenic black mold Stachybotrys.</title>
        <authorList>
            <person name="Semeiks J."/>
            <person name="Borek D."/>
            <person name="Otwinowski Z."/>
            <person name="Grishin N.V."/>
        </authorList>
    </citation>
    <scope>NUCLEOTIDE SEQUENCE [LARGE SCALE GENOMIC DNA]</scope>
    <source>
        <strain evidence="8 9">IBT 40285</strain>
    </source>
</reference>
<feature type="signal peptide" evidence="6">
    <location>
        <begin position="1"/>
        <end position="19"/>
    </location>
</feature>
<keyword evidence="3" id="KW-0843">Virulence</keyword>
<feature type="domain" description="LysM" evidence="7">
    <location>
        <begin position="295"/>
        <end position="341"/>
    </location>
</feature>
<dbReference type="AlphaFoldDB" id="A0A084R268"/>
<dbReference type="CDD" id="cd00118">
    <property type="entry name" value="LysM"/>
    <property type="match status" value="3"/>
</dbReference>
<accession>A0A084R268</accession>
<gene>
    <name evidence="8" type="ORF">S40285_09187</name>
</gene>
<name>A0A084R268_STAC4</name>
<dbReference type="OMA" id="FRTWNPA"/>
<evidence type="ECO:0000256" key="2">
    <source>
        <dbReference type="ARBA" id="ARBA00022729"/>
    </source>
</evidence>
<evidence type="ECO:0000256" key="4">
    <source>
        <dbReference type="ARBA" id="ARBA00044955"/>
    </source>
</evidence>
<keyword evidence="2 6" id="KW-0732">Signal</keyword>
<dbReference type="HOGENOM" id="CLU_010591_8_0_1"/>
<dbReference type="SUPFAM" id="SSF54106">
    <property type="entry name" value="LysM domain"/>
    <property type="match status" value="1"/>
</dbReference>
<dbReference type="InParanoid" id="A0A084R268"/>
<organism evidence="8 9">
    <name type="scientific">Stachybotrys chlorohalonatus (strain IBT 40285)</name>
    <dbReference type="NCBI Taxonomy" id="1283841"/>
    <lineage>
        <taxon>Eukaryota</taxon>
        <taxon>Fungi</taxon>
        <taxon>Dikarya</taxon>
        <taxon>Ascomycota</taxon>
        <taxon>Pezizomycotina</taxon>
        <taxon>Sordariomycetes</taxon>
        <taxon>Hypocreomycetidae</taxon>
        <taxon>Hypocreales</taxon>
        <taxon>Stachybotryaceae</taxon>
        <taxon>Stachybotrys</taxon>
    </lineage>
</organism>
<feature type="compositionally biased region" description="Low complexity" evidence="5">
    <location>
        <begin position="104"/>
        <end position="119"/>
    </location>
</feature>
<evidence type="ECO:0000259" key="7">
    <source>
        <dbReference type="PROSITE" id="PS51782"/>
    </source>
</evidence>
<dbReference type="OrthoDB" id="2281372at2759"/>
<keyword evidence="1" id="KW-0147">Chitin-binding</keyword>
<dbReference type="STRING" id="1283841.A0A084R268"/>
<evidence type="ECO:0000256" key="3">
    <source>
        <dbReference type="ARBA" id="ARBA00023026"/>
    </source>
</evidence>
<evidence type="ECO:0000313" key="9">
    <source>
        <dbReference type="Proteomes" id="UP000028524"/>
    </source>
</evidence>
<dbReference type="SMART" id="SM00257">
    <property type="entry name" value="LysM"/>
    <property type="match status" value="2"/>
</dbReference>
<dbReference type="PROSITE" id="PS51782">
    <property type="entry name" value="LYSM"/>
    <property type="match status" value="3"/>
</dbReference>
<dbReference type="Pfam" id="PF01476">
    <property type="entry name" value="LysM"/>
    <property type="match status" value="2"/>
</dbReference>
<feature type="region of interest" description="Disordered" evidence="5">
    <location>
        <begin position="259"/>
        <end position="284"/>
    </location>
</feature>
<dbReference type="GO" id="GO:0008061">
    <property type="term" value="F:chitin binding"/>
    <property type="evidence" value="ECO:0007669"/>
    <property type="project" value="UniProtKB-KW"/>
</dbReference>
<evidence type="ECO:0000256" key="6">
    <source>
        <dbReference type="SAM" id="SignalP"/>
    </source>
</evidence>
<evidence type="ECO:0000256" key="5">
    <source>
        <dbReference type="SAM" id="MobiDB-lite"/>
    </source>
</evidence>
<proteinExistence type="inferred from homology"/>
<evidence type="ECO:0000313" key="8">
    <source>
        <dbReference type="EMBL" id="KFA70303.1"/>
    </source>
</evidence>
<dbReference type="EMBL" id="KL659209">
    <property type="protein sequence ID" value="KFA70303.1"/>
    <property type="molecule type" value="Genomic_DNA"/>
</dbReference>
<feature type="compositionally biased region" description="Low complexity" evidence="5">
    <location>
        <begin position="259"/>
        <end position="276"/>
    </location>
</feature>
<dbReference type="InterPro" id="IPR036779">
    <property type="entry name" value="LysM_dom_sf"/>
</dbReference>
<dbReference type="InterPro" id="IPR018392">
    <property type="entry name" value="LysM"/>
</dbReference>
<feature type="domain" description="LysM" evidence="7">
    <location>
        <begin position="48"/>
        <end position="94"/>
    </location>
</feature>
<dbReference type="PANTHER" id="PTHR34997:SF2">
    <property type="entry name" value="LYSM DOMAIN-CONTAINING PROTEIN-RELATED"/>
    <property type="match status" value="1"/>
</dbReference>
<dbReference type="InterPro" id="IPR052210">
    <property type="entry name" value="LysM1-like"/>
</dbReference>